<evidence type="ECO:0000256" key="1">
    <source>
        <dbReference type="SAM" id="MobiDB-lite"/>
    </source>
</evidence>
<dbReference type="EMBL" id="LR797514">
    <property type="protein sequence ID" value="CAB4222384.1"/>
    <property type="molecule type" value="Genomic_DNA"/>
</dbReference>
<evidence type="ECO:0000313" key="6">
    <source>
        <dbReference type="EMBL" id="CAB4191157.1"/>
    </source>
</evidence>
<accession>A0A6J5QBS5</accession>
<dbReference type="EMBL" id="LR798369">
    <property type="protein sequence ID" value="CAB5227558.1"/>
    <property type="molecule type" value="Genomic_DNA"/>
</dbReference>
<name>A0A6J5QBS5_9CAUD</name>
<dbReference type="EMBL" id="LR796926">
    <property type="protein sequence ID" value="CAB4175782.1"/>
    <property type="molecule type" value="Genomic_DNA"/>
</dbReference>
<dbReference type="EMBL" id="LR796460">
    <property type="protein sequence ID" value="CAB4145477.1"/>
    <property type="molecule type" value="Genomic_DNA"/>
</dbReference>
<evidence type="ECO:0000313" key="4">
    <source>
        <dbReference type="EMBL" id="CAB4175782.1"/>
    </source>
</evidence>
<dbReference type="EMBL" id="LR797018">
    <property type="protein sequence ID" value="CAB4181769.1"/>
    <property type="molecule type" value="Genomic_DNA"/>
</dbReference>
<evidence type="ECO:0000313" key="5">
    <source>
        <dbReference type="EMBL" id="CAB4181769.1"/>
    </source>
</evidence>
<organism evidence="5">
    <name type="scientific">uncultured Caudovirales phage</name>
    <dbReference type="NCBI Taxonomy" id="2100421"/>
    <lineage>
        <taxon>Viruses</taxon>
        <taxon>Duplodnaviria</taxon>
        <taxon>Heunggongvirae</taxon>
        <taxon>Uroviricota</taxon>
        <taxon>Caudoviricetes</taxon>
        <taxon>Peduoviridae</taxon>
        <taxon>Maltschvirus</taxon>
        <taxon>Maltschvirus maltsch</taxon>
    </lineage>
</organism>
<dbReference type="EMBL" id="LR797376">
    <property type="protein sequence ID" value="CAB4211954.1"/>
    <property type="molecule type" value="Genomic_DNA"/>
</dbReference>
<feature type="compositionally biased region" description="Basic and acidic residues" evidence="1">
    <location>
        <begin position="166"/>
        <end position="176"/>
    </location>
</feature>
<dbReference type="EMBL" id="LR796847">
    <property type="protein sequence ID" value="CAB4169505.1"/>
    <property type="molecule type" value="Genomic_DNA"/>
</dbReference>
<feature type="compositionally biased region" description="Polar residues" evidence="1">
    <location>
        <begin position="1"/>
        <end position="13"/>
    </location>
</feature>
<feature type="region of interest" description="Disordered" evidence="1">
    <location>
        <begin position="166"/>
        <end position="209"/>
    </location>
</feature>
<evidence type="ECO:0000313" key="2">
    <source>
        <dbReference type="EMBL" id="CAB4145477.1"/>
    </source>
</evidence>
<evidence type="ECO:0000313" key="8">
    <source>
        <dbReference type="EMBL" id="CAB4222384.1"/>
    </source>
</evidence>
<proteinExistence type="predicted"/>
<evidence type="ECO:0000313" key="7">
    <source>
        <dbReference type="EMBL" id="CAB4211954.1"/>
    </source>
</evidence>
<dbReference type="EMBL" id="LR797171">
    <property type="protein sequence ID" value="CAB4191157.1"/>
    <property type="molecule type" value="Genomic_DNA"/>
</dbReference>
<evidence type="ECO:0000313" key="9">
    <source>
        <dbReference type="EMBL" id="CAB5227558.1"/>
    </source>
</evidence>
<protein>
    <submittedName>
        <fullName evidence="5">Uncharacterized protein</fullName>
    </submittedName>
</protein>
<sequence>MNDTNEAKPNTVSVPPRRRGRPPKQEVISAVPVGENNTVNEIPTVERREMRPPLRQEDSRTAAARRTAEIRSHIGNLDEGTDEFSIPHSVNREGWTAEWKRKSVLGKEDYTYMNSLARTGWEPIDVAREPSMMPPGHIGAIERKGMILMTRPTEITEEVRAIERRRARDQIKHKESQLSSAPEGQFGRDHAQVKPSIKKGYSPIEVPQD</sequence>
<reference evidence="5" key="1">
    <citation type="submission" date="2020-05" db="EMBL/GenBank/DDBJ databases">
        <authorList>
            <person name="Chiriac C."/>
            <person name="Salcher M."/>
            <person name="Ghai R."/>
            <person name="Kavagutti S V."/>
        </authorList>
    </citation>
    <scope>NUCLEOTIDE SEQUENCE</scope>
</reference>
<evidence type="ECO:0000313" key="3">
    <source>
        <dbReference type="EMBL" id="CAB4169505.1"/>
    </source>
</evidence>
<feature type="region of interest" description="Disordered" evidence="1">
    <location>
        <begin position="1"/>
        <end position="65"/>
    </location>
</feature>
<gene>
    <name evidence="5" type="ORF">UFOVP1072_62</name>
    <name evidence="6" type="ORF">UFOVP1211_10</name>
    <name evidence="7" type="ORF">UFOVP1420_67</name>
    <name evidence="9" type="ORF">UFOVP1518_66</name>
    <name evidence="8" type="ORF">UFOVP1657_60</name>
    <name evidence="2" type="ORF">UFOVP475_11</name>
    <name evidence="3" type="ORF">UFOVP897_41</name>
    <name evidence="4" type="ORF">UFOVP984_11</name>
</gene>
<feature type="compositionally biased region" description="Basic and acidic residues" evidence="1">
    <location>
        <begin position="44"/>
        <end position="65"/>
    </location>
</feature>